<dbReference type="STRING" id="671072.PL9214650303"/>
<dbReference type="AlphaFoldDB" id="A0A1J1LQK4"/>
<keyword evidence="1" id="KW-0812">Transmembrane</keyword>
<sequence>MFYLLKYYILVLSLGLRIFLEFSHRSLSIFSLSLVKIFCITYTQTLIYGWKPDFI</sequence>
<feature type="transmembrane region" description="Helical" evidence="1">
    <location>
        <begin position="29"/>
        <end position="50"/>
    </location>
</feature>
<proteinExistence type="predicted"/>
<keyword evidence="3" id="KW-1185">Reference proteome</keyword>
<protein>
    <submittedName>
        <fullName evidence="2">Uncharacterized protein</fullName>
    </submittedName>
</protein>
<evidence type="ECO:0000313" key="3">
    <source>
        <dbReference type="Proteomes" id="UP000184315"/>
    </source>
</evidence>
<organism evidence="2 3">
    <name type="scientific">Planktothrix tepida PCC 9214</name>
    <dbReference type="NCBI Taxonomy" id="671072"/>
    <lineage>
        <taxon>Bacteria</taxon>
        <taxon>Bacillati</taxon>
        <taxon>Cyanobacteriota</taxon>
        <taxon>Cyanophyceae</taxon>
        <taxon>Oscillatoriophycideae</taxon>
        <taxon>Oscillatoriales</taxon>
        <taxon>Microcoleaceae</taxon>
        <taxon>Planktothrix</taxon>
    </lineage>
</organism>
<reference evidence="3" key="1">
    <citation type="submission" date="2015-10" db="EMBL/GenBank/DDBJ databases">
        <authorList>
            <person name="Regsiter A."/>
            <person name="william w."/>
        </authorList>
    </citation>
    <scope>NUCLEOTIDE SEQUENCE [LARGE SCALE GENOMIC DNA]</scope>
</reference>
<accession>A0A1J1LQK4</accession>
<name>A0A1J1LQK4_9CYAN</name>
<evidence type="ECO:0000256" key="1">
    <source>
        <dbReference type="SAM" id="Phobius"/>
    </source>
</evidence>
<dbReference type="Proteomes" id="UP000184315">
    <property type="component" value="Unassembled WGS sequence"/>
</dbReference>
<dbReference type="EMBL" id="CZDF01000172">
    <property type="protein sequence ID" value="CUR34864.1"/>
    <property type="molecule type" value="Genomic_DNA"/>
</dbReference>
<evidence type="ECO:0000313" key="2">
    <source>
        <dbReference type="EMBL" id="CUR34864.1"/>
    </source>
</evidence>
<keyword evidence="1" id="KW-0472">Membrane</keyword>
<gene>
    <name evidence="2" type="ORF">PL9214650303</name>
</gene>
<keyword evidence="1" id="KW-1133">Transmembrane helix</keyword>